<dbReference type="AlphaFoldDB" id="A0A448YSH6"/>
<comment type="similarity">
    <text evidence="2">Belongs to the mitochondrion-specific ribosomal protein mS33 family.</text>
</comment>
<dbReference type="Proteomes" id="UP000290900">
    <property type="component" value="Unassembled WGS sequence"/>
</dbReference>
<dbReference type="EMBL" id="CAACVR010000056">
    <property type="protein sequence ID" value="VEU23855.1"/>
    <property type="molecule type" value="Genomic_DNA"/>
</dbReference>
<reference evidence="8 9" key="1">
    <citation type="submission" date="2018-12" db="EMBL/GenBank/DDBJ databases">
        <authorList>
            <person name="Tiukova I."/>
            <person name="Dainat J."/>
        </authorList>
    </citation>
    <scope>NUCLEOTIDE SEQUENCE [LARGE SCALE GENOMIC DNA]</scope>
</reference>
<keyword evidence="5" id="KW-0687">Ribonucleoprotein</keyword>
<evidence type="ECO:0000256" key="1">
    <source>
        <dbReference type="ARBA" id="ARBA00004173"/>
    </source>
</evidence>
<dbReference type="PANTHER" id="PTHR13362:SF2">
    <property type="entry name" value="SMALL RIBOSOMAL SUBUNIT PROTEIN MS33"/>
    <property type="match status" value="1"/>
</dbReference>
<dbReference type="InParanoid" id="A0A448YSH6"/>
<keyword evidence="4" id="KW-0496">Mitochondrion</keyword>
<organism evidence="8 9">
    <name type="scientific">Brettanomyces naardenensis</name>
    <name type="common">Yeast</name>
    <dbReference type="NCBI Taxonomy" id="13370"/>
    <lineage>
        <taxon>Eukaryota</taxon>
        <taxon>Fungi</taxon>
        <taxon>Dikarya</taxon>
        <taxon>Ascomycota</taxon>
        <taxon>Saccharomycotina</taxon>
        <taxon>Pichiomycetes</taxon>
        <taxon>Pichiales</taxon>
        <taxon>Pichiaceae</taxon>
        <taxon>Brettanomyces</taxon>
    </lineage>
</organism>
<evidence type="ECO:0000313" key="9">
    <source>
        <dbReference type="Proteomes" id="UP000290900"/>
    </source>
</evidence>
<proteinExistence type="inferred from homology"/>
<dbReference type="FunCoup" id="A0A448YSH6">
    <property type="interactions" value="217"/>
</dbReference>
<dbReference type="InterPro" id="IPR013219">
    <property type="entry name" value="Ribosomal_mS33"/>
</dbReference>
<accession>A0A448YSH6</accession>
<evidence type="ECO:0000256" key="4">
    <source>
        <dbReference type="ARBA" id="ARBA00023128"/>
    </source>
</evidence>
<dbReference type="OrthoDB" id="2257454at2759"/>
<name>A0A448YSH6_BRENA</name>
<evidence type="ECO:0000256" key="7">
    <source>
        <dbReference type="SAM" id="MobiDB-lite"/>
    </source>
</evidence>
<protein>
    <recommendedName>
        <fullName evidence="6">Small ribosomal subunit protein mS33</fullName>
    </recommendedName>
</protein>
<feature type="compositionally biased region" description="Basic residues" evidence="7">
    <location>
        <begin position="96"/>
        <end position="115"/>
    </location>
</feature>
<evidence type="ECO:0000256" key="3">
    <source>
        <dbReference type="ARBA" id="ARBA00022980"/>
    </source>
</evidence>
<feature type="region of interest" description="Disordered" evidence="7">
    <location>
        <begin position="91"/>
        <end position="115"/>
    </location>
</feature>
<keyword evidence="9" id="KW-1185">Reference proteome</keyword>
<keyword evidence="3" id="KW-0689">Ribosomal protein</keyword>
<dbReference type="Pfam" id="PF08293">
    <property type="entry name" value="MRP-S33"/>
    <property type="match status" value="1"/>
</dbReference>
<evidence type="ECO:0000256" key="5">
    <source>
        <dbReference type="ARBA" id="ARBA00023274"/>
    </source>
</evidence>
<dbReference type="STRING" id="13370.A0A448YSH6"/>
<evidence type="ECO:0000313" key="8">
    <source>
        <dbReference type="EMBL" id="VEU23855.1"/>
    </source>
</evidence>
<evidence type="ECO:0000256" key="6">
    <source>
        <dbReference type="ARBA" id="ARBA00035132"/>
    </source>
</evidence>
<dbReference type="GO" id="GO:0005840">
    <property type="term" value="C:ribosome"/>
    <property type="evidence" value="ECO:0007669"/>
    <property type="project" value="UniProtKB-KW"/>
</dbReference>
<sequence>MSSVVKNVLKPIPKQKLLNLEKLQCQIFRTTFNPTKQRTGAKILRQPLKGQTVTNYYGPADFPSAARIVRLWKNEEYEVVNEDEEYRLDRVEDLKRRGKGAPKKKREASSGNKKK</sequence>
<dbReference type="GO" id="GO:0005739">
    <property type="term" value="C:mitochondrion"/>
    <property type="evidence" value="ECO:0007669"/>
    <property type="project" value="UniProtKB-SubCell"/>
</dbReference>
<dbReference type="PANTHER" id="PTHR13362">
    <property type="entry name" value="MITOCHONDRIAL RIBOSOMAL PROTEIN S33"/>
    <property type="match status" value="1"/>
</dbReference>
<gene>
    <name evidence="8" type="ORF">BRENAR_LOCUS4584</name>
</gene>
<dbReference type="GO" id="GO:1990904">
    <property type="term" value="C:ribonucleoprotein complex"/>
    <property type="evidence" value="ECO:0007669"/>
    <property type="project" value="UniProtKB-KW"/>
</dbReference>
<evidence type="ECO:0000256" key="2">
    <source>
        <dbReference type="ARBA" id="ARBA00008970"/>
    </source>
</evidence>
<comment type="subcellular location">
    <subcellularLocation>
        <location evidence="1">Mitochondrion</location>
    </subcellularLocation>
</comment>